<dbReference type="RefSeq" id="WP_005608955.1">
    <property type="nucleotide sequence ID" value="NZ_JBLWNW010000009.1"/>
</dbReference>
<proteinExistence type="predicted"/>
<sequence>MAKNYVLTNCIPIGYGGLTTALLNRSAQISSVSKEPVKILTFRDREFPKAVSKHLTERNGLRNGVTVTNIYDWLRENELTCGGMSFDKNKHFYTSLDLNAPNSTLDIEDGTVLRQLISEDNINGWVQVNHLRKDGSPAVIDNRRNGQRCLIVCDKQGKPHRVFSYSWPFYHAWLDALFGDDHIDIIVDNDHEARFLTDYKRPNVSIIHYFHGTHCNDQGKVLPYAEFVFSRLEHFDLFVFPTFSQCYHAQQMFPHYSGFAYVPHALPILTNQKNEVKRERNTFVVASRLEAIKRLDHAVLAIGAANKTSDGLKLHFLGHGSLIDSLQQQSKMLGDIAIFHGHCSNVPDKLQKFSFYLLTSISEGLPVALLEAMQAGCLPIAYNINFGPSDVIIHGVNGWLVEPGDVQALTKTIEMVSKIPENELEYMRENARNTAKQYSISRVLSDWKMCKLQARKRRAEKLSLEIWKNKLTTELKDKIRKEMLNETN</sequence>
<dbReference type="Gene3D" id="3.40.50.2000">
    <property type="entry name" value="Glycogen Phosphorylase B"/>
    <property type="match status" value="3"/>
</dbReference>
<dbReference type="Pfam" id="PF00534">
    <property type="entry name" value="Glycos_transf_1"/>
    <property type="match status" value="1"/>
</dbReference>
<name>A0A059WIQ4_ACTPL</name>
<feature type="domain" description="Glycosyl transferase family 1" evidence="1">
    <location>
        <begin position="272"/>
        <end position="433"/>
    </location>
</feature>
<protein>
    <submittedName>
        <fullName evidence="2">Glycosyltransferase CpsF</fullName>
    </submittedName>
</protein>
<reference evidence="2" key="1">
    <citation type="journal article" date="2014" name="J. Clin. Microbiol.">
        <title>Multiplex PCR Assay for Unequivocal Differentiation of Actinobacillus pleuropneumoniae Serovars 1 to 3, 5 to 8, 10, and 12.</title>
        <authorList>
            <consortium name="BRaDP1T consortium"/>
            <person name="Bosse J.T."/>
            <person name="Li Y."/>
            <person name="Angen O."/>
            <person name="Weinert L.A."/>
            <person name="Chaudhuri R.R."/>
            <person name="Holden M.T."/>
            <person name="Williamson S.M."/>
            <person name="Maskell D.J."/>
            <person name="Tucker A.W."/>
            <person name="Wren B.W."/>
            <person name="Rycroft A.N."/>
            <person name="Langford P.R."/>
        </authorList>
    </citation>
    <scope>NUCLEOTIDE SEQUENCE</scope>
    <source>
        <strain evidence="2">MIDG2472</strain>
    </source>
</reference>
<dbReference type="SUPFAM" id="SSF53756">
    <property type="entry name" value="UDP-Glycosyltransferase/glycogen phosphorylase"/>
    <property type="match status" value="1"/>
</dbReference>
<dbReference type="PANTHER" id="PTHR12526">
    <property type="entry name" value="GLYCOSYLTRANSFERASE"/>
    <property type="match status" value="1"/>
</dbReference>
<keyword evidence="2" id="KW-0808">Transferase</keyword>
<dbReference type="EMBL" id="KJ685492">
    <property type="protein sequence ID" value="AIA09386.1"/>
    <property type="molecule type" value="Genomic_DNA"/>
</dbReference>
<dbReference type="InterPro" id="IPR001296">
    <property type="entry name" value="Glyco_trans_1"/>
</dbReference>
<accession>A0A059WIQ4</accession>
<gene>
    <name evidence="2" type="primary">cpsF</name>
</gene>
<dbReference type="GO" id="GO:0016757">
    <property type="term" value="F:glycosyltransferase activity"/>
    <property type="evidence" value="ECO:0007669"/>
    <property type="project" value="InterPro"/>
</dbReference>
<evidence type="ECO:0000259" key="1">
    <source>
        <dbReference type="Pfam" id="PF00534"/>
    </source>
</evidence>
<dbReference type="AlphaFoldDB" id="A0A059WIQ4"/>
<evidence type="ECO:0000313" key="2">
    <source>
        <dbReference type="EMBL" id="AIA09386.1"/>
    </source>
</evidence>
<dbReference type="GO" id="GO:1901135">
    <property type="term" value="P:carbohydrate derivative metabolic process"/>
    <property type="evidence" value="ECO:0007669"/>
    <property type="project" value="UniProtKB-ARBA"/>
</dbReference>
<dbReference type="OrthoDB" id="9775208at2"/>
<organism evidence="2">
    <name type="scientific">Actinobacillus pleuropneumoniae</name>
    <name type="common">Haemophilus pleuropneumoniae</name>
    <dbReference type="NCBI Taxonomy" id="715"/>
    <lineage>
        <taxon>Bacteria</taxon>
        <taxon>Pseudomonadati</taxon>
        <taxon>Pseudomonadota</taxon>
        <taxon>Gammaproteobacteria</taxon>
        <taxon>Pasteurellales</taxon>
        <taxon>Pasteurellaceae</taxon>
        <taxon>Actinobacillus</taxon>
    </lineage>
</organism>